<dbReference type="InterPro" id="IPR005069">
    <property type="entry name" value="Nucl-diP-sugar_transferase"/>
</dbReference>
<gene>
    <name evidence="2" type="ORF">O6P43_017710</name>
</gene>
<dbReference type="GO" id="GO:0010306">
    <property type="term" value="P:rhamnogalacturonan II biosynthetic process"/>
    <property type="evidence" value="ECO:0007669"/>
    <property type="project" value="TreeGrafter"/>
</dbReference>
<dbReference type="PANTHER" id="PTHR47032">
    <property type="entry name" value="UDP-D-XYLOSE:L-FUCOSE ALPHA-1,3-D-XYLOSYLTRANSFERASE-RELATED"/>
    <property type="match status" value="1"/>
</dbReference>
<dbReference type="InterPro" id="IPR052636">
    <property type="entry name" value="UDP-D-xylose:L-fucose_XylT"/>
</dbReference>
<dbReference type="AlphaFoldDB" id="A0AAD7LQI0"/>
<dbReference type="GO" id="GO:0005794">
    <property type="term" value="C:Golgi apparatus"/>
    <property type="evidence" value="ECO:0007669"/>
    <property type="project" value="TreeGrafter"/>
</dbReference>
<proteinExistence type="predicted"/>
<dbReference type="PANTHER" id="PTHR47032:SF1">
    <property type="entry name" value="UDP-D-XYLOSE:L-FUCOSE ALPHA-1,3-D-XYLOSYLTRANSFERASE-RELATED"/>
    <property type="match status" value="1"/>
</dbReference>
<reference evidence="2" key="1">
    <citation type="journal article" date="2023" name="Science">
        <title>Elucidation of the pathway for biosynthesis of saponin adjuvants from the soapbark tree.</title>
        <authorList>
            <person name="Reed J."/>
            <person name="Orme A."/>
            <person name="El-Demerdash A."/>
            <person name="Owen C."/>
            <person name="Martin L.B.B."/>
            <person name="Misra R.C."/>
            <person name="Kikuchi S."/>
            <person name="Rejzek M."/>
            <person name="Martin A.C."/>
            <person name="Harkess A."/>
            <person name="Leebens-Mack J."/>
            <person name="Louveau T."/>
            <person name="Stephenson M.J."/>
            <person name="Osbourn A."/>
        </authorList>
    </citation>
    <scope>NUCLEOTIDE SEQUENCE</scope>
    <source>
        <strain evidence="2">S10</strain>
    </source>
</reference>
<evidence type="ECO:0000259" key="1">
    <source>
        <dbReference type="Pfam" id="PF03407"/>
    </source>
</evidence>
<keyword evidence="3" id="KW-1185">Reference proteome</keyword>
<name>A0AAD7LQI0_QUISA</name>
<comment type="caution">
    <text evidence="2">The sequence shown here is derived from an EMBL/GenBank/DDBJ whole genome shotgun (WGS) entry which is preliminary data.</text>
</comment>
<sequence>MACGKGTSAFAGDQGFYSVFCGQEWDSDSVRSEPALPFLNNWLISITRQKHQNKVLVIAGDYGTLDKVNGRWPGHAVLIPPALDAQTTHKFGSKDFINFAARRPRHLLQILELGYNVMYNDVDMVWLADPFPYLLGSHDIYFTDDMAAVSLPITKEKSSQGESFGHFSFEDCLCCEHCAHCTRTNSRARFNLQRGCSQLQIADINSDFLLADLYLLPQAAFPPGRLFFKNKTWVKETKGKHVIIYNDYITSSEKKIKRFRQFGLWLVDDHSIESPLGKL</sequence>
<dbReference type="EMBL" id="JARAOO010000007">
    <property type="protein sequence ID" value="KAJ7962495.1"/>
    <property type="molecule type" value="Genomic_DNA"/>
</dbReference>
<feature type="domain" description="Nucleotide-diphospho-sugar transferase" evidence="1">
    <location>
        <begin position="51"/>
        <end position="146"/>
    </location>
</feature>
<evidence type="ECO:0000313" key="3">
    <source>
        <dbReference type="Proteomes" id="UP001163823"/>
    </source>
</evidence>
<dbReference type="Proteomes" id="UP001163823">
    <property type="component" value="Chromosome 7"/>
</dbReference>
<dbReference type="KEGG" id="qsa:O6P43_017710"/>
<evidence type="ECO:0000313" key="2">
    <source>
        <dbReference type="EMBL" id="KAJ7962495.1"/>
    </source>
</evidence>
<accession>A0AAD7LQI0</accession>
<protein>
    <submittedName>
        <fullName evidence="2">Glycosyltransferase</fullName>
    </submittedName>
</protein>
<organism evidence="2 3">
    <name type="scientific">Quillaja saponaria</name>
    <name type="common">Soap bark tree</name>
    <dbReference type="NCBI Taxonomy" id="32244"/>
    <lineage>
        <taxon>Eukaryota</taxon>
        <taxon>Viridiplantae</taxon>
        <taxon>Streptophyta</taxon>
        <taxon>Embryophyta</taxon>
        <taxon>Tracheophyta</taxon>
        <taxon>Spermatophyta</taxon>
        <taxon>Magnoliopsida</taxon>
        <taxon>eudicotyledons</taxon>
        <taxon>Gunneridae</taxon>
        <taxon>Pentapetalae</taxon>
        <taxon>rosids</taxon>
        <taxon>fabids</taxon>
        <taxon>Fabales</taxon>
        <taxon>Quillajaceae</taxon>
        <taxon>Quillaja</taxon>
    </lineage>
</organism>
<dbReference type="Pfam" id="PF03407">
    <property type="entry name" value="Nucleotid_trans"/>
    <property type="match status" value="1"/>
</dbReference>
<dbReference type="GO" id="GO:0035252">
    <property type="term" value="F:UDP-xylosyltransferase activity"/>
    <property type="evidence" value="ECO:0007669"/>
    <property type="project" value="TreeGrafter"/>
</dbReference>